<accession>A0A1I3D6L7</accession>
<keyword evidence="9" id="KW-1185">Reference proteome</keyword>
<dbReference type="SUPFAM" id="SSF56112">
    <property type="entry name" value="Protein kinase-like (PK-like)"/>
    <property type="match status" value="1"/>
</dbReference>
<evidence type="ECO:0000256" key="5">
    <source>
        <dbReference type="ARBA" id="ARBA00022777"/>
    </source>
</evidence>
<dbReference type="EC" id="2.7.11.1" evidence="1"/>
<evidence type="ECO:0000313" key="9">
    <source>
        <dbReference type="Proteomes" id="UP000199518"/>
    </source>
</evidence>
<dbReference type="FunFam" id="1.10.510.10:FF:000021">
    <property type="entry name" value="Serine/threonine protein kinase"/>
    <property type="match status" value="1"/>
</dbReference>
<evidence type="ECO:0000259" key="7">
    <source>
        <dbReference type="PROSITE" id="PS50011"/>
    </source>
</evidence>
<evidence type="ECO:0000256" key="1">
    <source>
        <dbReference type="ARBA" id="ARBA00012513"/>
    </source>
</evidence>
<dbReference type="InterPro" id="IPR011990">
    <property type="entry name" value="TPR-like_helical_dom_sf"/>
</dbReference>
<organism evidence="8 9">
    <name type="scientific">Planctomicrobium piriforme</name>
    <dbReference type="NCBI Taxonomy" id="1576369"/>
    <lineage>
        <taxon>Bacteria</taxon>
        <taxon>Pseudomonadati</taxon>
        <taxon>Planctomycetota</taxon>
        <taxon>Planctomycetia</taxon>
        <taxon>Planctomycetales</taxon>
        <taxon>Planctomycetaceae</taxon>
        <taxon>Planctomicrobium</taxon>
    </lineage>
</organism>
<protein>
    <recommendedName>
        <fullName evidence="1">non-specific serine/threonine protein kinase</fullName>
        <ecNumber evidence="1">2.7.11.1</ecNumber>
    </recommendedName>
</protein>
<proteinExistence type="predicted"/>
<feature type="domain" description="Protein kinase" evidence="7">
    <location>
        <begin position="51"/>
        <end position="313"/>
    </location>
</feature>
<keyword evidence="3" id="KW-0808">Transferase</keyword>
<dbReference type="Gene3D" id="3.30.200.20">
    <property type="entry name" value="Phosphorylase Kinase, domain 1"/>
    <property type="match status" value="1"/>
</dbReference>
<name>A0A1I3D6L7_9PLAN</name>
<dbReference type="SUPFAM" id="SSF48452">
    <property type="entry name" value="TPR-like"/>
    <property type="match status" value="1"/>
</dbReference>
<dbReference type="CDD" id="cd14014">
    <property type="entry name" value="STKc_PknB_like"/>
    <property type="match status" value="1"/>
</dbReference>
<evidence type="ECO:0000313" key="8">
    <source>
        <dbReference type="EMBL" id="SFH82219.1"/>
    </source>
</evidence>
<gene>
    <name evidence="8" type="ORF">SAMN05421753_103108</name>
</gene>
<sequence length="718" mass="78707">MESGSPLGAGNVGVASSAGEELANTVVASASSVETGRAAVAVVSLLRIGRYEIEREIARGGMGVVYQAYDRELDRRAALKIIKSGVLADAQEIERFQVEAQAAARLDHPGIVPVFEVGRQDGQQFLAMAFVDGQSLWDRVKEAPLEADEAARIMQQVAAAVQSAHDRGIVHRDLKPQNILLTKDGRPRVTDFGLAKLQESNSHLTETGQTLGTPGFMPPEQAKGVTEQIGPLSDVYSLGATLYCLLTGRPPFQAANKLDTLLQVVEQSPVPPRQFNPRIPVDLETICLKCLEKSPAQRYPTAAEMADELGRFLRGEPIQARPLSYVHRCGRWCQRNPVVSGLAATLMTSLLIGTAVSIYFALLAGQRAVRAEEGTRIAVETLESVVFQMQEKLQSIPAAREARKEILSKAMEELQKLSQMQVQSQRVDIGTAVVLVRFATLIMDAGADAKLGTLATAEANLQRASEIYARCSADDPANIKIRSDWAFALMKGADLAVTMKNPARARELIPQSLALYEQLQIDAPDKSADWTKQRSQLLAIKGDLLEMSGDLSGAQAAFREAKQLALSLRSQDPDNSDYVDLLIFGLEKEADVTFAIGDIPAARELYVENLKLNQDYLNSSPTDPIRMMSVSICYERMGDFESHLGRDAVALDYFEREFEITLQAIEADPKNQRYRDELRTAISKLSQQYAKLNRGEEAGLIEKRVQERLAKSGLGNQP</sequence>
<dbReference type="Proteomes" id="UP000199518">
    <property type="component" value="Unassembled WGS sequence"/>
</dbReference>
<dbReference type="PROSITE" id="PS00108">
    <property type="entry name" value="PROTEIN_KINASE_ST"/>
    <property type="match status" value="1"/>
</dbReference>
<keyword evidence="4" id="KW-0547">Nucleotide-binding</keyword>
<dbReference type="EMBL" id="FOQD01000003">
    <property type="protein sequence ID" value="SFH82219.1"/>
    <property type="molecule type" value="Genomic_DNA"/>
</dbReference>
<dbReference type="Pfam" id="PF00069">
    <property type="entry name" value="Pkinase"/>
    <property type="match status" value="1"/>
</dbReference>
<reference evidence="9" key="1">
    <citation type="submission" date="2016-10" db="EMBL/GenBank/DDBJ databases">
        <authorList>
            <person name="Varghese N."/>
            <person name="Submissions S."/>
        </authorList>
    </citation>
    <scope>NUCLEOTIDE SEQUENCE [LARGE SCALE GENOMIC DNA]</scope>
    <source>
        <strain evidence="9">DSM 26348</strain>
    </source>
</reference>
<dbReference type="GO" id="GO:0004674">
    <property type="term" value="F:protein serine/threonine kinase activity"/>
    <property type="evidence" value="ECO:0007669"/>
    <property type="project" value="UniProtKB-KW"/>
</dbReference>
<dbReference type="GO" id="GO:0005524">
    <property type="term" value="F:ATP binding"/>
    <property type="evidence" value="ECO:0007669"/>
    <property type="project" value="UniProtKB-KW"/>
</dbReference>
<keyword evidence="2 8" id="KW-0723">Serine/threonine-protein kinase</keyword>
<dbReference type="InterPro" id="IPR008271">
    <property type="entry name" value="Ser/Thr_kinase_AS"/>
</dbReference>
<dbReference type="AlphaFoldDB" id="A0A1I3D6L7"/>
<dbReference type="PROSITE" id="PS50011">
    <property type="entry name" value="PROTEIN_KINASE_DOM"/>
    <property type="match status" value="1"/>
</dbReference>
<dbReference type="Gene3D" id="1.25.40.10">
    <property type="entry name" value="Tetratricopeptide repeat domain"/>
    <property type="match status" value="1"/>
</dbReference>
<dbReference type="PANTHER" id="PTHR43289">
    <property type="entry name" value="MITOGEN-ACTIVATED PROTEIN KINASE KINASE KINASE 20-RELATED"/>
    <property type="match status" value="1"/>
</dbReference>
<dbReference type="InterPro" id="IPR000719">
    <property type="entry name" value="Prot_kinase_dom"/>
</dbReference>
<evidence type="ECO:0000256" key="6">
    <source>
        <dbReference type="ARBA" id="ARBA00022840"/>
    </source>
</evidence>
<evidence type="ECO:0000256" key="4">
    <source>
        <dbReference type="ARBA" id="ARBA00022741"/>
    </source>
</evidence>
<dbReference type="STRING" id="1576369.SAMN05421753_103108"/>
<dbReference type="SMART" id="SM00220">
    <property type="entry name" value="S_TKc"/>
    <property type="match status" value="1"/>
</dbReference>
<evidence type="ECO:0000256" key="3">
    <source>
        <dbReference type="ARBA" id="ARBA00022679"/>
    </source>
</evidence>
<keyword evidence="6" id="KW-0067">ATP-binding</keyword>
<evidence type="ECO:0000256" key="2">
    <source>
        <dbReference type="ARBA" id="ARBA00022527"/>
    </source>
</evidence>
<keyword evidence="5 8" id="KW-0418">Kinase</keyword>
<dbReference type="Gene3D" id="1.10.510.10">
    <property type="entry name" value="Transferase(Phosphotransferase) domain 1"/>
    <property type="match status" value="1"/>
</dbReference>
<dbReference type="PANTHER" id="PTHR43289:SF6">
    <property type="entry name" value="SERINE_THREONINE-PROTEIN KINASE NEKL-3"/>
    <property type="match status" value="1"/>
</dbReference>
<dbReference type="InterPro" id="IPR011009">
    <property type="entry name" value="Kinase-like_dom_sf"/>
</dbReference>